<dbReference type="InterPro" id="IPR048494">
    <property type="entry name" value="Dit-like_N"/>
</dbReference>
<reference evidence="2" key="1">
    <citation type="journal article" date="2021" name="Proc. Natl. Acad. Sci. U.S.A.">
        <title>A Catalog of Tens of Thousands of Viruses from Human Metagenomes Reveals Hidden Associations with Chronic Diseases.</title>
        <authorList>
            <person name="Tisza M.J."/>
            <person name="Buck C.B."/>
        </authorList>
    </citation>
    <scope>NUCLEOTIDE SEQUENCE</scope>
    <source>
        <strain evidence="2">Ct16C7</strain>
    </source>
</reference>
<dbReference type="Pfam" id="PF21821">
    <property type="entry name" value="Dit_like"/>
    <property type="match status" value="1"/>
</dbReference>
<evidence type="ECO:0000259" key="1">
    <source>
        <dbReference type="Pfam" id="PF21821"/>
    </source>
</evidence>
<dbReference type="EMBL" id="BK015293">
    <property type="protein sequence ID" value="DAD99787.1"/>
    <property type="molecule type" value="Genomic_DNA"/>
</dbReference>
<proteinExistence type="predicted"/>
<sequence>MAQSNNATWAVVTASGQKICDYDSIDDFADDSSASVPTEPQENGALYAYDKVPQPNQISVSLLFSGDYSKQQAALAIVERALRSTELFTVVTPASVRERMTVVGLSVTRSASSGGNMLIIELTLQEVRSAQVGGATAVWAPKNPSGASKADVGRKQTDESIVKGIKKATFGG</sequence>
<evidence type="ECO:0000313" key="2">
    <source>
        <dbReference type="EMBL" id="DAD99787.1"/>
    </source>
</evidence>
<protein>
    <recommendedName>
        <fullName evidence="1">Dit-like phage tail protein N-terminal domain-containing protein</fullName>
    </recommendedName>
</protein>
<feature type="domain" description="Dit-like phage tail protein N-terminal" evidence="1">
    <location>
        <begin position="23"/>
        <end position="131"/>
    </location>
</feature>
<name>A0A8S5P0P0_9CAUD</name>
<organism evidence="2">
    <name type="scientific">Siphoviridae sp. ct16C7</name>
    <dbReference type="NCBI Taxonomy" id="2825304"/>
    <lineage>
        <taxon>Viruses</taxon>
        <taxon>Duplodnaviria</taxon>
        <taxon>Heunggongvirae</taxon>
        <taxon>Uroviricota</taxon>
        <taxon>Caudoviricetes</taxon>
    </lineage>
</organism>
<accession>A0A8S5P0P0</accession>